<keyword evidence="2" id="KW-0677">Repeat</keyword>
<name>A0AAE8N020_9PEZI</name>
<keyword evidence="1 3" id="KW-0853">WD repeat</keyword>
<dbReference type="Gene3D" id="3.40.50.300">
    <property type="entry name" value="P-loop containing nucleotide triphosphate hydrolases"/>
    <property type="match status" value="1"/>
</dbReference>
<dbReference type="SUPFAM" id="SSF50978">
    <property type="entry name" value="WD40 repeat-like"/>
    <property type="match status" value="1"/>
</dbReference>
<dbReference type="PANTHER" id="PTHR19848:SF8">
    <property type="entry name" value="F-BOX AND WD REPEAT DOMAIN CONTAINING 7"/>
    <property type="match status" value="1"/>
</dbReference>
<keyword evidence="6" id="KW-1185">Reference proteome</keyword>
<dbReference type="PROSITE" id="PS50294">
    <property type="entry name" value="WD_REPEATS_REGION"/>
    <property type="match status" value="4"/>
</dbReference>
<dbReference type="InterPro" id="IPR027417">
    <property type="entry name" value="P-loop_NTPase"/>
</dbReference>
<dbReference type="InterPro" id="IPR001680">
    <property type="entry name" value="WD40_rpt"/>
</dbReference>
<gene>
    <name evidence="5" type="ORF">DNG_05231</name>
</gene>
<sequence>MSVVESDPAQCVKDLFITDPCADKNRIKTTKGGLLRIASDWILAHPDFCQWYDSDQGSLLWIHGDPGKGKTMLMIAIIEELERRMKQSTTTPAVISYFFCQSTDSTLNHATAVMRGLIYLLLSQKSTLRSCLQKRYDSSGSKLFEGKNAFFALSQVFEDMLLEMKPSCTYIVIDALDECETDLRQLLNFIGTNVSAWPHVKWIVASRNNPEIQQQLKLDDLQAKLSLELTQNAEKVALAVNAYIDFKILKLDCLDDDDVKTQIRDMMRRKSKGTFLWVALVVKTLEGVESWHALDVVNKLPTDLGELYGPKCGSFLTIEDGRVYLIHQSAKDYLSSEAGATIFPSGHGETHYGIFSRSIELMSRILRRDMYNLGHPGFPIDEVEPSKLPAREPLAAAEYSCVYWVDHLSVYSHPRDLCYGGVVDKFLREKYLYWLEALSLIGRISEGVIAMGKLESLLGQVETSEFTDLVRDARRFILSHKTVIEIAPLQAYVSALVFSPHHSLVRELFKTEEPHWMTLKPRMDANWNSCLQTLEGHNDWVTSVIFSPDGKQLASSSHDETIKIWDTSLGICLQTLEHHNHSVTSIIFSPDGKQLASSSYDKTIKIWDTSLGTCLQTLEGHNDSVTSVIFSPDGKQLTSSSDDETIKIWDASLGTCLQTLEHHNHWVTSIIFSPDGKQLASSSYDETIKIWDASLGTCLQTLEGHNDWVTSVIFSPDGKQLASSSDDEKHHNYLLSRYNNWIVYNGCNMLWLPHEYRPSISAVYYSILTRIVTFALGCNSGEVILIGLLDSGPSSAL</sequence>
<feature type="repeat" description="WD" evidence="3">
    <location>
        <begin position="660"/>
        <end position="701"/>
    </location>
</feature>
<feature type="repeat" description="WD" evidence="3">
    <location>
        <begin position="576"/>
        <end position="617"/>
    </location>
</feature>
<dbReference type="AlphaFoldDB" id="A0AAE8N020"/>
<evidence type="ECO:0000259" key="4">
    <source>
        <dbReference type="PROSITE" id="PS50837"/>
    </source>
</evidence>
<reference evidence="5" key="1">
    <citation type="submission" date="2018-03" db="EMBL/GenBank/DDBJ databases">
        <authorList>
            <person name="Guldener U."/>
        </authorList>
    </citation>
    <scope>NUCLEOTIDE SEQUENCE</scope>
</reference>
<protein>
    <recommendedName>
        <fullName evidence="4">NACHT domain-containing protein</fullName>
    </recommendedName>
</protein>
<dbReference type="Proteomes" id="UP001187682">
    <property type="component" value="Unassembled WGS sequence"/>
</dbReference>
<dbReference type="Pfam" id="PF24883">
    <property type="entry name" value="NPHP3_N"/>
    <property type="match status" value="1"/>
</dbReference>
<dbReference type="InterPro" id="IPR020472">
    <property type="entry name" value="WD40_PAC1"/>
</dbReference>
<evidence type="ECO:0000256" key="1">
    <source>
        <dbReference type="ARBA" id="ARBA00022574"/>
    </source>
</evidence>
<comment type="caution">
    <text evidence="5">The sequence shown here is derived from an EMBL/GenBank/DDBJ whole genome shotgun (WGS) entry which is preliminary data.</text>
</comment>
<organism evidence="5 6">
    <name type="scientific">Cephalotrichum gorgonifer</name>
    <dbReference type="NCBI Taxonomy" id="2041049"/>
    <lineage>
        <taxon>Eukaryota</taxon>
        <taxon>Fungi</taxon>
        <taxon>Dikarya</taxon>
        <taxon>Ascomycota</taxon>
        <taxon>Pezizomycotina</taxon>
        <taxon>Sordariomycetes</taxon>
        <taxon>Hypocreomycetidae</taxon>
        <taxon>Microascales</taxon>
        <taxon>Microascaceae</taxon>
        <taxon>Cephalotrichum</taxon>
    </lineage>
</organism>
<dbReference type="InterPro" id="IPR036322">
    <property type="entry name" value="WD40_repeat_dom_sf"/>
</dbReference>
<dbReference type="InterPro" id="IPR015943">
    <property type="entry name" value="WD40/YVTN_repeat-like_dom_sf"/>
</dbReference>
<dbReference type="PROSITE" id="PS50082">
    <property type="entry name" value="WD_REPEATS_2"/>
    <property type="match status" value="5"/>
</dbReference>
<dbReference type="PRINTS" id="PR00320">
    <property type="entry name" value="GPROTEINBRPT"/>
</dbReference>
<dbReference type="InterPro" id="IPR007111">
    <property type="entry name" value="NACHT_NTPase"/>
</dbReference>
<dbReference type="PROSITE" id="PS50837">
    <property type="entry name" value="NACHT"/>
    <property type="match status" value="1"/>
</dbReference>
<feature type="repeat" description="WD" evidence="3">
    <location>
        <begin position="702"/>
        <end position="727"/>
    </location>
</feature>
<dbReference type="Pfam" id="PF00400">
    <property type="entry name" value="WD40"/>
    <property type="match status" value="5"/>
</dbReference>
<dbReference type="EMBL" id="ONZQ02000006">
    <property type="protein sequence ID" value="SPO02558.1"/>
    <property type="molecule type" value="Genomic_DNA"/>
</dbReference>
<dbReference type="PANTHER" id="PTHR19848">
    <property type="entry name" value="WD40 REPEAT PROTEIN"/>
    <property type="match status" value="1"/>
</dbReference>
<evidence type="ECO:0000313" key="6">
    <source>
        <dbReference type="Proteomes" id="UP001187682"/>
    </source>
</evidence>
<accession>A0AAE8N020</accession>
<dbReference type="CDD" id="cd00200">
    <property type="entry name" value="WD40"/>
    <property type="match status" value="1"/>
</dbReference>
<feature type="repeat" description="WD" evidence="3">
    <location>
        <begin position="534"/>
        <end position="575"/>
    </location>
</feature>
<evidence type="ECO:0000313" key="5">
    <source>
        <dbReference type="EMBL" id="SPO02558.1"/>
    </source>
</evidence>
<proteinExistence type="predicted"/>
<feature type="domain" description="NACHT" evidence="4">
    <location>
        <begin position="58"/>
        <end position="233"/>
    </location>
</feature>
<dbReference type="InterPro" id="IPR056884">
    <property type="entry name" value="NPHP3-like_N"/>
</dbReference>
<evidence type="ECO:0000256" key="2">
    <source>
        <dbReference type="ARBA" id="ARBA00022737"/>
    </source>
</evidence>
<dbReference type="SUPFAM" id="SSF52540">
    <property type="entry name" value="P-loop containing nucleoside triphosphate hydrolases"/>
    <property type="match status" value="1"/>
</dbReference>
<feature type="repeat" description="WD" evidence="3">
    <location>
        <begin position="618"/>
        <end position="659"/>
    </location>
</feature>
<dbReference type="Gene3D" id="2.130.10.10">
    <property type="entry name" value="YVTN repeat-like/Quinoprotein amine dehydrogenase"/>
    <property type="match status" value="3"/>
</dbReference>
<evidence type="ECO:0000256" key="3">
    <source>
        <dbReference type="PROSITE-ProRule" id="PRU00221"/>
    </source>
</evidence>
<dbReference type="SMART" id="SM00320">
    <property type="entry name" value="WD40"/>
    <property type="match status" value="5"/>
</dbReference>